<reference evidence="1 2" key="1">
    <citation type="submission" date="2019-03" db="EMBL/GenBank/DDBJ databases">
        <title>Genomic Encyclopedia of Type Strains, Phase IV (KMG-IV): sequencing the most valuable type-strain genomes for metagenomic binning, comparative biology and taxonomic classification.</title>
        <authorList>
            <person name="Goeker M."/>
        </authorList>
    </citation>
    <scope>NUCLEOTIDE SEQUENCE [LARGE SCALE GENOMIC DNA]</scope>
    <source>
        <strain evidence="1 2">DSM 11170</strain>
    </source>
</reference>
<protein>
    <recommendedName>
        <fullName evidence="3">Basic membrane lipoprotein Med (Substrate-binding protein (PBP1-ABC) superfamily)</fullName>
    </recommendedName>
</protein>
<name>A0A4V2SX16_9FIRM</name>
<keyword evidence="2" id="KW-1185">Reference proteome</keyword>
<proteinExistence type="predicted"/>
<dbReference type="RefSeq" id="WP_131919022.1">
    <property type="nucleotide sequence ID" value="NZ_JAOQNU010000009.1"/>
</dbReference>
<dbReference type="Gene3D" id="3.40.50.2300">
    <property type="match status" value="1"/>
</dbReference>
<evidence type="ECO:0008006" key="3">
    <source>
        <dbReference type="Google" id="ProtNLM"/>
    </source>
</evidence>
<dbReference type="PROSITE" id="PS51257">
    <property type="entry name" value="PROKAR_LIPOPROTEIN"/>
    <property type="match status" value="1"/>
</dbReference>
<evidence type="ECO:0000313" key="1">
    <source>
        <dbReference type="EMBL" id="TCP64556.1"/>
    </source>
</evidence>
<gene>
    <name evidence="1" type="ORF">EDD73_10998</name>
</gene>
<dbReference type="OrthoDB" id="2080197at2"/>
<dbReference type="Proteomes" id="UP000294813">
    <property type="component" value="Unassembled WGS sequence"/>
</dbReference>
<accession>A0A4V2SX16</accession>
<evidence type="ECO:0000313" key="2">
    <source>
        <dbReference type="Proteomes" id="UP000294813"/>
    </source>
</evidence>
<dbReference type="EMBL" id="SLXT01000009">
    <property type="protein sequence ID" value="TCP64556.1"/>
    <property type="molecule type" value="Genomic_DNA"/>
</dbReference>
<dbReference type="AlphaFoldDB" id="A0A4V2SX16"/>
<comment type="caution">
    <text evidence="1">The sequence shown here is derived from an EMBL/GenBank/DDBJ whole genome shotgun (WGS) entry which is preliminary data.</text>
</comment>
<organism evidence="1 2">
    <name type="scientific">Heliophilum fasciatum</name>
    <dbReference type="NCBI Taxonomy" id="35700"/>
    <lineage>
        <taxon>Bacteria</taxon>
        <taxon>Bacillati</taxon>
        <taxon>Bacillota</taxon>
        <taxon>Clostridia</taxon>
        <taxon>Eubacteriales</taxon>
        <taxon>Heliobacteriaceae</taxon>
        <taxon>Heliophilum</taxon>
    </lineage>
</organism>
<sequence length="322" mass="34332">MFGIKQVVTVVLGIILCAFLTGCRIDTPKTNIAPDLQMQGPVPTLVGLLLAPEGSTGAAMNPTLVEGLRAVRDRYGFHSKVIAATDFLSPDEALQYFGENEAALAFIADLRVREQLPALQERFPKTKFILLGPSVEDAKQEFYSAGYLAGTLGAITVPEGKSVAVLIPPSESAEAWNQVIRGGFGETGRTVMVETMTELPVGPLLADLFILVKPSQLAIPLASIAGKPGIAVCDPTEVSPVGFWSVRPEENINGNITQYVDSVMPKDATSAAPKRIALYRIAGPATGNRQNESILPLSVDGLAKIDTVQQKLRNGSISFPTF</sequence>